<dbReference type="NCBIfam" id="TIGR02937">
    <property type="entry name" value="sigma70-ECF"/>
    <property type="match status" value="1"/>
</dbReference>
<name>A0A2S9YK00_9BACT</name>
<evidence type="ECO:0000256" key="1">
    <source>
        <dbReference type="ARBA" id="ARBA00010641"/>
    </source>
</evidence>
<evidence type="ECO:0000313" key="8">
    <source>
        <dbReference type="EMBL" id="PRQ05427.1"/>
    </source>
</evidence>
<evidence type="ECO:0000256" key="2">
    <source>
        <dbReference type="ARBA" id="ARBA00023015"/>
    </source>
</evidence>
<dbReference type="OrthoDB" id="3688906at2"/>
<dbReference type="Gene3D" id="1.10.1740.10">
    <property type="match status" value="1"/>
</dbReference>
<dbReference type="InterPro" id="IPR036388">
    <property type="entry name" value="WH-like_DNA-bd_sf"/>
</dbReference>
<dbReference type="PANTHER" id="PTHR43133">
    <property type="entry name" value="RNA POLYMERASE ECF-TYPE SIGMA FACTO"/>
    <property type="match status" value="1"/>
</dbReference>
<evidence type="ECO:0000259" key="7">
    <source>
        <dbReference type="Pfam" id="PF08281"/>
    </source>
</evidence>
<dbReference type="SUPFAM" id="SSF88946">
    <property type="entry name" value="Sigma2 domain of RNA polymerase sigma factors"/>
    <property type="match status" value="1"/>
</dbReference>
<keyword evidence="9" id="KW-1185">Reference proteome</keyword>
<comment type="similarity">
    <text evidence="1">Belongs to the sigma-70 factor family. ECF subfamily.</text>
</comment>
<proteinExistence type="inferred from homology"/>
<dbReference type="GO" id="GO:0003677">
    <property type="term" value="F:DNA binding"/>
    <property type="evidence" value="ECO:0007669"/>
    <property type="project" value="UniProtKB-KW"/>
</dbReference>
<dbReference type="InterPro" id="IPR039425">
    <property type="entry name" value="RNA_pol_sigma-70-like"/>
</dbReference>
<dbReference type="AlphaFoldDB" id="A0A2S9YK00"/>
<evidence type="ECO:0000259" key="6">
    <source>
        <dbReference type="Pfam" id="PF04542"/>
    </source>
</evidence>
<sequence length="213" mass="24054">MPGDWELDAALLEAWRKGDGQAGERLFDRHADAVARFFENKVRVGAEDLTQTTFERLIKGRDRVREGVAFRAFVLGIARNVMREHLRELARGREVDPEVEAMADLAPGPTTAVGRREEERLLLEGLRRLPVNFQILLELHYWEGLSGRDIGAVMDRPSSTIRGQLVQARKLLRDAMEEIAASTELLDNTVSDLDGWATELRDQFQSDRATDTG</sequence>
<evidence type="ECO:0000256" key="4">
    <source>
        <dbReference type="ARBA" id="ARBA00023125"/>
    </source>
</evidence>
<evidence type="ECO:0000256" key="3">
    <source>
        <dbReference type="ARBA" id="ARBA00023082"/>
    </source>
</evidence>
<dbReference type="Pfam" id="PF08281">
    <property type="entry name" value="Sigma70_r4_2"/>
    <property type="match status" value="1"/>
</dbReference>
<evidence type="ECO:0000313" key="9">
    <source>
        <dbReference type="Proteomes" id="UP000237968"/>
    </source>
</evidence>
<keyword evidence="4" id="KW-0238">DNA-binding</keyword>
<dbReference type="GO" id="GO:0016987">
    <property type="term" value="F:sigma factor activity"/>
    <property type="evidence" value="ECO:0007669"/>
    <property type="project" value="UniProtKB-KW"/>
</dbReference>
<dbReference type="Gene3D" id="1.10.10.10">
    <property type="entry name" value="Winged helix-like DNA-binding domain superfamily/Winged helix DNA-binding domain"/>
    <property type="match status" value="1"/>
</dbReference>
<dbReference type="EMBL" id="PVNK01000013">
    <property type="protein sequence ID" value="PRQ05427.1"/>
    <property type="molecule type" value="Genomic_DNA"/>
</dbReference>
<keyword evidence="2" id="KW-0805">Transcription regulation</keyword>
<dbReference type="InterPro" id="IPR013249">
    <property type="entry name" value="RNA_pol_sigma70_r4_t2"/>
</dbReference>
<dbReference type="GO" id="GO:0006352">
    <property type="term" value="P:DNA-templated transcription initiation"/>
    <property type="evidence" value="ECO:0007669"/>
    <property type="project" value="InterPro"/>
</dbReference>
<organism evidence="8 9">
    <name type="scientific">Enhygromyxa salina</name>
    <dbReference type="NCBI Taxonomy" id="215803"/>
    <lineage>
        <taxon>Bacteria</taxon>
        <taxon>Pseudomonadati</taxon>
        <taxon>Myxococcota</taxon>
        <taxon>Polyangia</taxon>
        <taxon>Nannocystales</taxon>
        <taxon>Nannocystaceae</taxon>
        <taxon>Enhygromyxa</taxon>
    </lineage>
</organism>
<dbReference type="SUPFAM" id="SSF88659">
    <property type="entry name" value="Sigma3 and sigma4 domains of RNA polymerase sigma factors"/>
    <property type="match status" value="1"/>
</dbReference>
<dbReference type="RefSeq" id="WP_106389727.1">
    <property type="nucleotide sequence ID" value="NZ_PVNK01000013.1"/>
</dbReference>
<dbReference type="Pfam" id="PF04542">
    <property type="entry name" value="Sigma70_r2"/>
    <property type="match status" value="1"/>
</dbReference>
<accession>A0A2S9YK00</accession>
<feature type="domain" description="RNA polymerase sigma-70 region 2" evidence="6">
    <location>
        <begin position="26"/>
        <end position="91"/>
    </location>
</feature>
<dbReference type="InterPro" id="IPR007627">
    <property type="entry name" value="RNA_pol_sigma70_r2"/>
</dbReference>
<keyword evidence="5" id="KW-0804">Transcription</keyword>
<dbReference type="PANTHER" id="PTHR43133:SF8">
    <property type="entry name" value="RNA POLYMERASE SIGMA FACTOR HI_1459-RELATED"/>
    <property type="match status" value="1"/>
</dbReference>
<reference evidence="8 9" key="1">
    <citation type="submission" date="2018-03" db="EMBL/GenBank/DDBJ databases">
        <title>Draft Genome Sequences of the Obligatory Marine Myxobacteria Enhygromyxa salina SWB005.</title>
        <authorList>
            <person name="Poehlein A."/>
            <person name="Moghaddam J.A."/>
            <person name="Harms H."/>
            <person name="Alanjari M."/>
            <person name="Koenig G.M."/>
            <person name="Daniel R."/>
            <person name="Schaeberle T.F."/>
        </authorList>
    </citation>
    <scope>NUCLEOTIDE SEQUENCE [LARGE SCALE GENOMIC DNA]</scope>
    <source>
        <strain evidence="8 9">SWB005</strain>
    </source>
</reference>
<evidence type="ECO:0000256" key="5">
    <source>
        <dbReference type="ARBA" id="ARBA00023163"/>
    </source>
</evidence>
<dbReference type="InterPro" id="IPR013325">
    <property type="entry name" value="RNA_pol_sigma_r2"/>
</dbReference>
<keyword evidence="3" id="KW-0731">Sigma factor</keyword>
<dbReference type="Proteomes" id="UP000237968">
    <property type="component" value="Unassembled WGS sequence"/>
</dbReference>
<dbReference type="InterPro" id="IPR013324">
    <property type="entry name" value="RNA_pol_sigma_r3/r4-like"/>
</dbReference>
<gene>
    <name evidence="8" type="primary">rpoE_1</name>
    <name evidence="8" type="ORF">ENSA5_02470</name>
</gene>
<dbReference type="InterPro" id="IPR014284">
    <property type="entry name" value="RNA_pol_sigma-70_dom"/>
</dbReference>
<feature type="domain" description="RNA polymerase sigma factor 70 region 4 type 2" evidence="7">
    <location>
        <begin position="121"/>
        <end position="172"/>
    </location>
</feature>
<protein>
    <submittedName>
        <fullName evidence="8">ECF RNA polymerase sigma-E factor</fullName>
    </submittedName>
</protein>
<comment type="caution">
    <text evidence="8">The sequence shown here is derived from an EMBL/GenBank/DDBJ whole genome shotgun (WGS) entry which is preliminary data.</text>
</comment>